<protein>
    <submittedName>
        <fullName evidence="1">Uncharacterized protein</fullName>
    </submittedName>
</protein>
<dbReference type="Proteomes" id="UP000176614">
    <property type="component" value="Unassembled WGS sequence"/>
</dbReference>
<dbReference type="AlphaFoldDB" id="A0A1F4W2R8"/>
<name>A0A1F4W2R8_UNCKA</name>
<dbReference type="EMBL" id="MEVT01000004">
    <property type="protein sequence ID" value="OGC63714.1"/>
    <property type="molecule type" value="Genomic_DNA"/>
</dbReference>
<sequence length="93" mass="10682">MGKTQNHFAIELVTVLCSNLPSLEGNIKSYLLNQSDMTFPTDVKIILRSSVTPELILQLTALKNYLKSVDFCMFQEVFVDFLKKGKFNQRKYS</sequence>
<evidence type="ECO:0000313" key="1">
    <source>
        <dbReference type="EMBL" id="OGC63714.1"/>
    </source>
</evidence>
<accession>A0A1F4W2R8</accession>
<evidence type="ECO:0000313" key="2">
    <source>
        <dbReference type="Proteomes" id="UP000176614"/>
    </source>
</evidence>
<comment type="caution">
    <text evidence="1">The sequence shown here is derived from an EMBL/GenBank/DDBJ whole genome shotgun (WGS) entry which is preliminary data.</text>
</comment>
<organism evidence="1 2">
    <name type="scientific">candidate division WWE3 bacterium RIFOXYA2_FULL_46_9</name>
    <dbReference type="NCBI Taxonomy" id="1802636"/>
    <lineage>
        <taxon>Bacteria</taxon>
        <taxon>Katanobacteria</taxon>
    </lineage>
</organism>
<gene>
    <name evidence="1" type="ORF">A2264_05050</name>
</gene>
<reference evidence="1 2" key="1">
    <citation type="journal article" date="2016" name="Nat. Commun.">
        <title>Thousands of microbial genomes shed light on interconnected biogeochemical processes in an aquifer system.</title>
        <authorList>
            <person name="Anantharaman K."/>
            <person name="Brown C.T."/>
            <person name="Hug L.A."/>
            <person name="Sharon I."/>
            <person name="Castelle C.J."/>
            <person name="Probst A.J."/>
            <person name="Thomas B.C."/>
            <person name="Singh A."/>
            <person name="Wilkins M.J."/>
            <person name="Karaoz U."/>
            <person name="Brodie E.L."/>
            <person name="Williams K.H."/>
            <person name="Hubbard S.S."/>
            <person name="Banfield J.F."/>
        </authorList>
    </citation>
    <scope>NUCLEOTIDE SEQUENCE [LARGE SCALE GENOMIC DNA]</scope>
</reference>
<proteinExistence type="predicted"/>